<dbReference type="Proteomes" id="UP000566819">
    <property type="component" value="Unassembled WGS sequence"/>
</dbReference>
<dbReference type="AlphaFoldDB" id="A0A8H4WAB2"/>
<name>A0A8H4WAB2_9HELO</name>
<keyword evidence="4" id="KW-1185">Reference proteome</keyword>
<evidence type="ECO:0000313" key="3">
    <source>
        <dbReference type="EMBL" id="KAF4636674.1"/>
    </source>
</evidence>
<organism evidence="3 4">
    <name type="scientific">Cudoniella acicularis</name>
    <dbReference type="NCBI Taxonomy" id="354080"/>
    <lineage>
        <taxon>Eukaryota</taxon>
        <taxon>Fungi</taxon>
        <taxon>Dikarya</taxon>
        <taxon>Ascomycota</taxon>
        <taxon>Pezizomycotina</taxon>
        <taxon>Leotiomycetes</taxon>
        <taxon>Helotiales</taxon>
        <taxon>Tricladiaceae</taxon>
        <taxon>Cudoniella</taxon>
    </lineage>
</organism>
<comment type="caution">
    <text evidence="3">The sequence shown here is derived from an EMBL/GenBank/DDBJ whole genome shotgun (WGS) entry which is preliminary data.</text>
</comment>
<keyword evidence="2" id="KW-1133">Transmembrane helix</keyword>
<keyword evidence="2" id="KW-0812">Transmembrane</keyword>
<reference evidence="3 4" key="1">
    <citation type="submission" date="2020-03" db="EMBL/GenBank/DDBJ databases">
        <title>Draft Genome Sequence of Cudoniella acicularis.</title>
        <authorList>
            <person name="Buettner E."/>
            <person name="Kellner H."/>
        </authorList>
    </citation>
    <scope>NUCLEOTIDE SEQUENCE [LARGE SCALE GENOMIC DNA]</scope>
    <source>
        <strain evidence="3 4">DSM 108380</strain>
    </source>
</reference>
<feature type="region of interest" description="Disordered" evidence="1">
    <location>
        <begin position="464"/>
        <end position="484"/>
    </location>
</feature>
<keyword evidence="2" id="KW-0472">Membrane</keyword>
<dbReference type="OrthoDB" id="2624308at2759"/>
<evidence type="ECO:0000256" key="1">
    <source>
        <dbReference type="SAM" id="MobiDB-lite"/>
    </source>
</evidence>
<accession>A0A8H4WAB2</accession>
<protein>
    <submittedName>
        <fullName evidence="3">Uncharacterized protein</fullName>
    </submittedName>
</protein>
<dbReference type="EMBL" id="JAAMPI010000054">
    <property type="protein sequence ID" value="KAF4636674.1"/>
    <property type="molecule type" value="Genomic_DNA"/>
</dbReference>
<proteinExistence type="predicted"/>
<evidence type="ECO:0000256" key="2">
    <source>
        <dbReference type="SAM" id="Phobius"/>
    </source>
</evidence>
<feature type="transmembrane region" description="Helical" evidence="2">
    <location>
        <begin position="114"/>
        <end position="134"/>
    </location>
</feature>
<sequence>MVEERRHTILTKLQGDQSYALMGLLRRRPKIDNTDSEFQALARLSLANDNDMLLERLICILPRKPNQHWSCVDDAYHVKLWDIYPRCQIAGVCMDDTVLIDGARVTWKRMACQFALHGAPYMLTAGSIILAISIDVKKLLFDISYWFQDINTTFVKVDAVYADVSSVLTVIATEISQDVASFLGESVTSGIAAVSVPATTSGSHAKRYFSTKVASIESKASSILHSDLPVITDLSSAANRIAAKISDLASDIGAAAPGIPSDVLKGEHNVIVANKWATFGEAVGIILIIVAASIFFLSPYLTRVLYRGKFWGTQSWLFGFEGYLDIETIESQIFGSRMRRLRWSEHGSSLSRHETNEFDDCVGIDPTTYPDVRQKVEDAITNTDPTAPRIFTLVDTNMMTVTLFEASRPPVAVLLCAEEGGMQRALACSYNWTTGTCYRETVLRMETPSLEQMSRVSRVRLGMKRDGGYSEPPPEENGAPLTPT</sequence>
<feature type="transmembrane region" description="Helical" evidence="2">
    <location>
        <begin position="282"/>
        <end position="301"/>
    </location>
</feature>
<gene>
    <name evidence="3" type="ORF">G7Y89_g1417</name>
</gene>
<evidence type="ECO:0000313" key="4">
    <source>
        <dbReference type="Proteomes" id="UP000566819"/>
    </source>
</evidence>